<dbReference type="EMBL" id="JAWDJW010007066">
    <property type="protein sequence ID" value="KAK3062932.1"/>
    <property type="molecule type" value="Genomic_DNA"/>
</dbReference>
<comment type="caution">
    <text evidence="1">The sequence shown here is derived from an EMBL/GenBank/DDBJ whole genome shotgun (WGS) entry which is preliminary data.</text>
</comment>
<reference evidence="1" key="1">
    <citation type="submission" date="2024-09" db="EMBL/GenBank/DDBJ databases">
        <title>Black Yeasts Isolated from many extreme environments.</title>
        <authorList>
            <person name="Coleine C."/>
            <person name="Stajich J.E."/>
            <person name="Selbmann L."/>
        </authorList>
    </citation>
    <scope>NUCLEOTIDE SEQUENCE</scope>
    <source>
        <strain evidence="1">CCFEE 5737</strain>
    </source>
</reference>
<name>A0ACC3D790_9PEZI</name>
<organism evidence="1 2">
    <name type="scientific">Coniosporium uncinatum</name>
    <dbReference type="NCBI Taxonomy" id="93489"/>
    <lineage>
        <taxon>Eukaryota</taxon>
        <taxon>Fungi</taxon>
        <taxon>Dikarya</taxon>
        <taxon>Ascomycota</taxon>
        <taxon>Pezizomycotina</taxon>
        <taxon>Dothideomycetes</taxon>
        <taxon>Dothideomycetes incertae sedis</taxon>
        <taxon>Coniosporium</taxon>
    </lineage>
</organism>
<dbReference type="Proteomes" id="UP001186974">
    <property type="component" value="Unassembled WGS sequence"/>
</dbReference>
<protein>
    <submittedName>
        <fullName evidence="1">Uncharacterized protein</fullName>
    </submittedName>
</protein>
<gene>
    <name evidence="1" type="ORF">LTS18_003080</name>
</gene>
<feature type="non-terminal residue" evidence="1">
    <location>
        <position position="323"/>
    </location>
</feature>
<proteinExistence type="predicted"/>
<keyword evidence="2" id="KW-1185">Reference proteome</keyword>
<accession>A0ACC3D790</accession>
<evidence type="ECO:0000313" key="2">
    <source>
        <dbReference type="Proteomes" id="UP001186974"/>
    </source>
</evidence>
<evidence type="ECO:0000313" key="1">
    <source>
        <dbReference type="EMBL" id="KAK3062932.1"/>
    </source>
</evidence>
<sequence length="323" mass="35983">MEDTTPCDDFIPWSPADSVMAPSHNDITACAPLVEGLGLYGFSMTDVHAATQAHEPWSLTVSCANTPLTTDENERLWASTYEIPQVSTSHSIPWSQPTAFPSSEATSDFSWLMTPAATTTSHLSSVSSTYRSSNLMSLDEPLSLSMLEEEEQKSWLRGTSHASSNYSDLFNQQPLTVSPEHLRVRGSRISDYNVASPAFLKTNPASPAASYASATTIAARSSPERQDAHLQRGESCSLSPPKYDDPRQQALNKIGRVRKRGKTTAENAQYFCSECGKPFQRNFNLRSHKQTHQPMRDKPFACNHYDCEKRFVRKTDLIRHEQS</sequence>